<reference evidence="1" key="1">
    <citation type="journal article" date="2021" name="Nat. Commun.">
        <title>Genetic determinants of endophytism in the Arabidopsis root mycobiome.</title>
        <authorList>
            <person name="Mesny F."/>
            <person name="Miyauchi S."/>
            <person name="Thiergart T."/>
            <person name="Pickel B."/>
            <person name="Atanasova L."/>
            <person name="Karlsson M."/>
            <person name="Huettel B."/>
            <person name="Barry K.W."/>
            <person name="Haridas S."/>
            <person name="Chen C."/>
            <person name="Bauer D."/>
            <person name="Andreopoulos W."/>
            <person name="Pangilinan J."/>
            <person name="LaButti K."/>
            <person name="Riley R."/>
            <person name="Lipzen A."/>
            <person name="Clum A."/>
            <person name="Drula E."/>
            <person name="Henrissat B."/>
            <person name="Kohler A."/>
            <person name="Grigoriev I.V."/>
            <person name="Martin F.M."/>
            <person name="Hacquard S."/>
        </authorList>
    </citation>
    <scope>NUCLEOTIDE SEQUENCE</scope>
    <source>
        <strain evidence="1">MPI-CAGE-CH-0230</strain>
    </source>
</reference>
<proteinExistence type="predicted"/>
<organism evidence="1 2">
    <name type="scientific">Microdochium trichocladiopsis</name>
    <dbReference type="NCBI Taxonomy" id="1682393"/>
    <lineage>
        <taxon>Eukaryota</taxon>
        <taxon>Fungi</taxon>
        <taxon>Dikarya</taxon>
        <taxon>Ascomycota</taxon>
        <taxon>Pezizomycotina</taxon>
        <taxon>Sordariomycetes</taxon>
        <taxon>Xylariomycetidae</taxon>
        <taxon>Xylariales</taxon>
        <taxon>Microdochiaceae</taxon>
        <taxon>Microdochium</taxon>
    </lineage>
</organism>
<evidence type="ECO:0000313" key="2">
    <source>
        <dbReference type="Proteomes" id="UP000756346"/>
    </source>
</evidence>
<keyword evidence="2" id="KW-1185">Reference proteome</keyword>
<protein>
    <submittedName>
        <fullName evidence="1">Uncharacterized protein</fullName>
    </submittedName>
</protein>
<sequence length="171" mass="18840">MYAHAQNNLGLGPSCFAAGTLVRGHYHAFMSVRGDGACSQDHRPARTLLVLRAILNPTFVVRDFSKGSLLKIHHKRDPIPLHTAPDTRAREQRRGSLALGIIDTDHDMTRATLRPARYAPPRRPAQAWAFLCFDRVKPQFGKYPTETGGLRGVSLAQSSFVVPLGSLAVYP</sequence>
<dbReference type="EMBL" id="JAGTJQ010000008">
    <property type="protein sequence ID" value="KAH7025866.1"/>
    <property type="molecule type" value="Genomic_DNA"/>
</dbReference>
<accession>A0A9P8XZR9</accession>
<dbReference type="Proteomes" id="UP000756346">
    <property type="component" value="Unassembled WGS sequence"/>
</dbReference>
<gene>
    <name evidence="1" type="ORF">B0I36DRAFT_329307</name>
</gene>
<comment type="caution">
    <text evidence="1">The sequence shown here is derived from an EMBL/GenBank/DDBJ whole genome shotgun (WGS) entry which is preliminary data.</text>
</comment>
<dbReference type="RefSeq" id="XP_046009083.1">
    <property type="nucleotide sequence ID" value="XM_046154704.1"/>
</dbReference>
<evidence type="ECO:0000313" key="1">
    <source>
        <dbReference type="EMBL" id="KAH7025866.1"/>
    </source>
</evidence>
<name>A0A9P8XZR9_9PEZI</name>
<dbReference type="GeneID" id="70184250"/>
<dbReference type="AlphaFoldDB" id="A0A9P8XZR9"/>